<sequence>ALGDVDQVRMTSEGSDCRCKCILRPLSKDACSRVRNGSARVEDFYTVETVSSGADCKCSCTAPPSSLNPCENEWKMEKLKKQAPELFKLQSMVDLLEGTLYSMDLMKVHSYISKVVAQMNSLEETIKTNLSRENDFMKESVQHLTDQMKRYENYSDIMISIKKEISNLGYQLLQKDAAAIPESKAQDTTGGREKEAGRYPSTRKALGDRAGPRVPKEKPLKPEKPKKENTKARAGSQPTAKPKPPAHQQTVVRGITYYKVGQAGAAEGPAGSREGRLCQSSRRRRAPCPPRLRAPRPKLWHRQRPPCPAPRLCPALPWPPAAPASGRGLTAPGAPKHQTEVGERGRPGWGTRTCGPRVSLPLPPPRFPVKEVECEGTIESVEPPTEHHSYGRNEGAWMKDPAAKDDRIYVTNYYYGNSLVEFRSLDNFKQGRWSNLYKLPYNWIGTGHVVYRGAFYYNRAFTKNIIKYDLKERYVAGWAQLHDVVYEDTTPWKWRGHSDIDFAVDESGLWVIYPSVDYDYSQQEVIVLSRLDPVDLSVRKETTWKTGLKRNTYGNCFIICGILYAVDTYSQKEGQISYAFDTHTDTEAELRLPFLNHYSFTTQVDYNPKEKVLYAWDNGHQMTYGLRFVV</sequence>
<dbReference type="InterPro" id="IPR003112">
    <property type="entry name" value="Olfac-like_dom"/>
</dbReference>
<dbReference type="SMART" id="SM00284">
    <property type="entry name" value="OLF"/>
    <property type="match status" value="1"/>
</dbReference>
<keyword evidence="7" id="KW-1185">Reference proteome</keyword>
<feature type="domain" description="Olfactomedin-like" evidence="5">
    <location>
        <begin position="373"/>
        <end position="630"/>
    </location>
</feature>
<dbReference type="GO" id="GO:0007165">
    <property type="term" value="P:signal transduction"/>
    <property type="evidence" value="ECO:0007669"/>
    <property type="project" value="TreeGrafter"/>
</dbReference>
<evidence type="ECO:0000256" key="1">
    <source>
        <dbReference type="ARBA" id="ARBA00004613"/>
    </source>
</evidence>
<dbReference type="PROSITE" id="PS51132">
    <property type="entry name" value="OLF"/>
    <property type="match status" value="1"/>
</dbReference>
<dbReference type="Pfam" id="PF02191">
    <property type="entry name" value="OLF"/>
    <property type="match status" value="1"/>
</dbReference>
<feature type="compositionally biased region" description="Basic and acidic residues" evidence="4">
    <location>
        <begin position="205"/>
        <end position="231"/>
    </location>
</feature>
<organism evidence="6 7">
    <name type="scientific">Platysteira castanea</name>
    <dbReference type="NCBI Taxonomy" id="1160851"/>
    <lineage>
        <taxon>Eukaryota</taxon>
        <taxon>Metazoa</taxon>
        <taxon>Chordata</taxon>
        <taxon>Craniata</taxon>
        <taxon>Vertebrata</taxon>
        <taxon>Euteleostomi</taxon>
        <taxon>Archelosauria</taxon>
        <taxon>Archosauria</taxon>
        <taxon>Dinosauria</taxon>
        <taxon>Saurischia</taxon>
        <taxon>Theropoda</taxon>
        <taxon>Coelurosauria</taxon>
        <taxon>Aves</taxon>
        <taxon>Neognathae</taxon>
        <taxon>Neoaves</taxon>
        <taxon>Telluraves</taxon>
        <taxon>Australaves</taxon>
        <taxon>Passeriformes</taxon>
        <taxon>Corvoidea</taxon>
        <taxon>Platysteiridae</taxon>
        <taxon>Platysteira</taxon>
    </lineage>
</organism>
<feature type="non-terminal residue" evidence="6">
    <location>
        <position position="1"/>
    </location>
</feature>
<gene>
    <name evidence="6" type="primary">Olfml2a</name>
    <name evidence="6" type="ORF">DYACAS_R02834</name>
</gene>
<accession>A0A7K5V314</accession>
<dbReference type="GO" id="GO:0005615">
    <property type="term" value="C:extracellular space"/>
    <property type="evidence" value="ECO:0007669"/>
    <property type="project" value="TreeGrafter"/>
</dbReference>
<dbReference type="InterPro" id="IPR050605">
    <property type="entry name" value="Olfactomedin-like_domain"/>
</dbReference>
<evidence type="ECO:0000256" key="4">
    <source>
        <dbReference type="SAM" id="MobiDB-lite"/>
    </source>
</evidence>
<name>A0A7K5V314_9CORV</name>
<feature type="non-terminal residue" evidence="6">
    <location>
        <position position="630"/>
    </location>
</feature>
<proteinExistence type="predicted"/>
<evidence type="ECO:0000313" key="6">
    <source>
        <dbReference type="EMBL" id="NWU23337.1"/>
    </source>
</evidence>
<dbReference type="AlphaFoldDB" id="A0A7K5V314"/>
<dbReference type="EMBL" id="VYXC01004522">
    <property type="protein sequence ID" value="NWU23337.1"/>
    <property type="molecule type" value="Genomic_DNA"/>
</dbReference>
<evidence type="ECO:0000256" key="2">
    <source>
        <dbReference type="ARBA" id="ARBA00022525"/>
    </source>
</evidence>
<evidence type="ECO:0000256" key="3">
    <source>
        <dbReference type="PROSITE-ProRule" id="PRU00446"/>
    </source>
</evidence>
<dbReference type="Proteomes" id="UP000584415">
    <property type="component" value="Unassembled WGS sequence"/>
</dbReference>
<dbReference type="PANTHER" id="PTHR23192">
    <property type="entry name" value="OLFACTOMEDIN-RELATED"/>
    <property type="match status" value="1"/>
</dbReference>
<protein>
    <submittedName>
        <fullName evidence="6">OLM2A protein</fullName>
    </submittedName>
</protein>
<feature type="compositionally biased region" description="Basic and acidic residues" evidence="4">
    <location>
        <begin position="337"/>
        <end position="346"/>
    </location>
</feature>
<evidence type="ECO:0000313" key="7">
    <source>
        <dbReference type="Proteomes" id="UP000584415"/>
    </source>
</evidence>
<comment type="caution">
    <text evidence="6">The sequence shown here is derived from an EMBL/GenBank/DDBJ whole genome shotgun (WGS) entry which is preliminary data.</text>
</comment>
<feature type="compositionally biased region" description="Basic residues" evidence="4">
    <location>
        <begin position="293"/>
        <end position="304"/>
    </location>
</feature>
<feature type="region of interest" description="Disordered" evidence="4">
    <location>
        <begin position="320"/>
        <end position="357"/>
    </location>
</feature>
<keyword evidence="2" id="KW-0964">Secreted</keyword>
<comment type="subcellular location">
    <subcellularLocation>
        <location evidence="1">Secreted</location>
    </subcellularLocation>
</comment>
<reference evidence="6 7" key="1">
    <citation type="submission" date="2019-09" db="EMBL/GenBank/DDBJ databases">
        <title>Bird 10,000 Genomes (B10K) Project - Family phase.</title>
        <authorList>
            <person name="Zhang G."/>
        </authorList>
    </citation>
    <scope>NUCLEOTIDE SEQUENCE [LARGE SCALE GENOMIC DNA]</scope>
    <source>
        <strain evidence="6">B10K-DU-001-71</strain>
        <tissue evidence="6">Muscle</tissue>
    </source>
</reference>
<dbReference type="PANTHER" id="PTHR23192:SF29">
    <property type="entry name" value="OLFACTOMEDIN-LIKE PROTEIN 2A"/>
    <property type="match status" value="1"/>
</dbReference>
<evidence type="ECO:0000259" key="5">
    <source>
        <dbReference type="PROSITE" id="PS51132"/>
    </source>
</evidence>
<feature type="region of interest" description="Disordered" evidence="4">
    <location>
        <begin position="181"/>
        <end position="250"/>
    </location>
</feature>
<feature type="region of interest" description="Disordered" evidence="4">
    <location>
        <begin position="264"/>
        <end position="304"/>
    </location>
</feature>
<comment type="caution">
    <text evidence="3">Lacks conserved residue(s) required for the propagation of feature annotation.</text>
</comment>